<name>A0A0S8GGG4_UNCW3</name>
<comment type="caution">
    <text evidence="2">The sequence shown here is derived from an EMBL/GenBank/DDBJ whole genome shotgun (WGS) entry which is preliminary data.</text>
</comment>
<keyword evidence="1" id="KW-1133">Transmembrane helix</keyword>
<feature type="transmembrane region" description="Helical" evidence="1">
    <location>
        <begin position="35"/>
        <end position="58"/>
    </location>
</feature>
<gene>
    <name evidence="2" type="ORF">AMJ87_07270</name>
</gene>
<sequence>MLFVYILYLSVERSKNMKEFVRAFQTDMLTIWKLFILWLFSVIGAVLYCSIVHTWLGLTWR</sequence>
<keyword evidence="1" id="KW-0812">Transmembrane</keyword>
<protein>
    <submittedName>
        <fullName evidence="2">Uncharacterized protein</fullName>
    </submittedName>
</protein>
<evidence type="ECO:0000256" key="1">
    <source>
        <dbReference type="SAM" id="Phobius"/>
    </source>
</evidence>
<dbReference type="AlphaFoldDB" id="A0A0S8GGG4"/>
<reference evidence="2 3" key="1">
    <citation type="journal article" date="2015" name="Microbiome">
        <title>Genomic resolution of linkages in carbon, nitrogen, and sulfur cycling among widespread estuary sediment bacteria.</title>
        <authorList>
            <person name="Baker B.J."/>
            <person name="Lazar C.S."/>
            <person name="Teske A.P."/>
            <person name="Dick G.J."/>
        </authorList>
    </citation>
    <scope>NUCLEOTIDE SEQUENCE [LARGE SCALE GENOMIC DNA]</scope>
    <source>
        <strain evidence="2">SM23_60</strain>
    </source>
</reference>
<organism evidence="2 3">
    <name type="scientific">candidate division WOR_3 bacterium SM23_60</name>
    <dbReference type="NCBI Taxonomy" id="1703780"/>
    <lineage>
        <taxon>Bacteria</taxon>
        <taxon>Bacteria division WOR-3</taxon>
    </lineage>
</organism>
<evidence type="ECO:0000313" key="3">
    <source>
        <dbReference type="Proteomes" id="UP000051096"/>
    </source>
</evidence>
<proteinExistence type="predicted"/>
<keyword evidence="1" id="KW-0472">Membrane</keyword>
<dbReference type="Proteomes" id="UP000051096">
    <property type="component" value="Unassembled WGS sequence"/>
</dbReference>
<evidence type="ECO:0000313" key="2">
    <source>
        <dbReference type="EMBL" id="KPK71412.1"/>
    </source>
</evidence>
<dbReference type="EMBL" id="LJUO01000063">
    <property type="protein sequence ID" value="KPK71412.1"/>
    <property type="molecule type" value="Genomic_DNA"/>
</dbReference>
<accession>A0A0S8GGG4</accession>